<evidence type="ECO:0000256" key="1">
    <source>
        <dbReference type="SAM" id="Phobius"/>
    </source>
</evidence>
<protein>
    <submittedName>
        <fullName evidence="3">Helix-turn-helix</fullName>
    </submittedName>
</protein>
<keyword evidence="1" id="KW-0812">Transmembrane</keyword>
<feature type="domain" description="HTH cro/C1-type" evidence="2">
    <location>
        <begin position="8"/>
        <end position="62"/>
    </location>
</feature>
<accession>A0A1G6P8P3</accession>
<keyword evidence="4" id="KW-1185">Reference proteome</keyword>
<gene>
    <name evidence="3" type="ORF">SAMN04488104_1005115</name>
</gene>
<dbReference type="PROSITE" id="PS50943">
    <property type="entry name" value="HTH_CROC1"/>
    <property type="match status" value="1"/>
</dbReference>
<dbReference type="EMBL" id="FNAC01000005">
    <property type="protein sequence ID" value="SDC76640.1"/>
    <property type="molecule type" value="Genomic_DNA"/>
</dbReference>
<dbReference type="GO" id="GO:0003677">
    <property type="term" value="F:DNA binding"/>
    <property type="evidence" value="ECO:0007669"/>
    <property type="project" value="InterPro"/>
</dbReference>
<sequence length="261" mass="28863">MVTIGKRIKEARLTKRWTQSELADRCGVSLRTIQRLEKDEVTASLYSSGKLEEVLGIEIFESTIQSENKTNHSKPKIPIMHYLSTISPFVLVGSLLIGLGYLGQDFLVKPKSPLPMISTNQIETTTINCGSDSECDIQVTLKNEKGEIIWEKIYGGTSYDRAVSVIPASDDGFLILGSTSSYGQGNYDILLIKVDTGGEVLWQKTYGGFFNEYAKSISPSENEKGYLIEGSQQECTTPNVSEDCIMKSWSFGIDEEGEKLG</sequence>
<dbReference type="AlphaFoldDB" id="A0A1G6P8P3"/>
<dbReference type="Gene3D" id="1.10.260.40">
    <property type="entry name" value="lambda repressor-like DNA-binding domains"/>
    <property type="match status" value="1"/>
</dbReference>
<evidence type="ECO:0000259" key="2">
    <source>
        <dbReference type="PROSITE" id="PS50943"/>
    </source>
</evidence>
<feature type="transmembrane region" description="Helical" evidence="1">
    <location>
        <begin position="79"/>
        <end position="102"/>
    </location>
</feature>
<dbReference type="RefSeq" id="WP_087938004.1">
    <property type="nucleotide sequence ID" value="NZ_FNAC01000005.1"/>
</dbReference>
<evidence type="ECO:0000313" key="3">
    <source>
        <dbReference type="EMBL" id="SDC76640.1"/>
    </source>
</evidence>
<dbReference type="CDD" id="cd00093">
    <property type="entry name" value="HTH_XRE"/>
    <property type="match status" value="1"/>
</dbReference>
<dbReference type="OrthoDB" id="7859381at2"/>
<dbReference type="PANTHER" id="PTHR42754">
    <property type="entry name" value="ENDOGLUCANASE"/>
    <property type="match status" value="1"/>
</dbReference>
<organism evidence="3 4">
    <name type="scientific">Algoriphagus faecimaris</name>
    <dbReference type="NCBI Taxonomy" id="686796"/>
    <lineage>
        <taxon>Bacteria</taxon>
        <taxon>Pseudomonadati</taxon>
        <taxon>Bacteroidota</taxon>
        <taxon>Cytophagia</taxon>
        <taxon>Cytophagales</taxon>
        <taxon>Cyclobacteriaceae</taxon>
        <taxon>Algoriphagus</taxon>
    </lineage>
</organism>
<dbReference type="InterPro" id="IPR010982">
    <property type="entry name" value="Lambda_DNA-bd_dom_sf"/>
</dbReference>
<dbReference type="PANTHER" id="PTHR42754:SF1">
    <property type="entry name" value="LIPOPROTEIN"/>
    <property type="match status" value="1"/>
</dbReference>
<dbReference type="Pfam" id="PF01381">
    <property type="entry name" value="HTH_3"/>
    <property type="match status" value="1"/>
</dbReference>
<keyword evidence="1" id="KW-0472">Membrane</keyword>
<dbReference type="SUPFAM" id="SSF47413">
    <property type="entry name" value="lambda repressor-like DNA-binding domains"/>
    <property type="match status" value="1"/>
</dbReference>
<keyword evidence="1" id="KW-1133">Transmembrane helix</keyword>
<name>A0A1G6P8P3_9BACT</name>
<proteinExistence type="predicted"/>
<dbReference type="SMART" id="SM00530">
    <property type="entry name" value="HTH_XRE"/>
    <property type="match status" value="1"/>
</dbReference>
<dbReference type="InterPro" id="IPR001387">
    <property type="entry name" value="Cro/C1-type_HTH"/>
</dbReference>
<dbReference type="Proteomes" id="UP000199060">
    <property type="component" value="Unassembled WGS sequence"/>
</dbReference>
<evidence type="ECO:0000313" key="4">
    <source>
        <dbReference type="Proteomes" id="UP000199060"/>
    </source>
</evidence>
<reference evidence="4" key="1">
    <citation type="submission" date="2016-10" db="EMBL/GenBank/DDBJ databases">
        <authorList>
            <person name="Varghese N."/>
            <person name="Submissions S."/>
        </authorList>
    </citation>
    <scope>NUCLEOTIDE SEQUENCE [LARGE SCALE GENOMIC DNA]</scope>
    <source>
        <strain evidence="4">DSM 23095</strain>
    </source>
</reference>